<keyword evidence="2" id="KW-1185">Reference proteome</keyword>
<gene>
    <name evidence="1" type="ORF">RAS12_30765</name>
</gene>
<sequence length="155" mass="16894">MISRIEASLDADRPTAIIFSCIQRDGDGWEAIRGFTCGGFSCETLDGWGFLLPLNETGSLIAAGIADEEFCAGCKNPTMDYFGSNDEYREHQSAYSAYLAKHGLTVNSVHLKSLRQATYPIDATRQNMDVLLGPGRASRMPIGDDLVLILGHNCD</sequence>
<reference evidence="1 2" key="1">
    <citation type="submission" date="2023-08" db="EMBL/GenBank/DDBJ databases">
        <title>Achromobacter seleniivolatilans sp. nov., isolated from seleniferous soil.</title>
        <authorList>
            <person name="Zhang S."/>
            <person name="Li K."/>
            <person name="Peng J."/>
            <person name="Zhao Q."/>
            <person name="Wang H."/>
            <person name="Guo Y."/>
        </authorList>
    </citation>
    <scope>NUCLEOTIDE SEQUENCE [LARGE SCALE GENOMIC DNA]</scope>
    <source>
        <strain evidence="1 2">R39</strain>
        <plasmid evidence="1 2">unnamed</plasmid>
    </source>
</reference>
<dbReference type="EMBL" id="CP132977">
    <property type="protein sequence ID" value="WMD24017.1"/>
    <property type="molecule type" value="Genomic_DNA"/>
</dbReference>
<dbReference type="RefSeq" id="WP_306952003.1">
    <property type="nucleotide sequence ID" value="NZ_CP132977.1"/>
</dbReference>
<proteinExistence type="predicted"/>
<evidence type="ECO:0000313" key="2">
    <source>
        <dbReference type="Proteomes" id="UP001234798"/>
    </source>
</evidence>
<protein>
    <submittedName>
        <fullName evidence="1">Uncharacterized protein</fullName>
    </submittedName>
</protein>
<organism evidence="1 2">
    <name type="scientific">Achromobacter seleniivolatilans</name>
    <dbReference type="NCBI Taxonomy" id="3047478"/>
    <lineage>
        <taxon>Bacteria</taxon>
        <taxon>Pseudomonadati</taxon>
        <taxon>Pseudomonadota</taxon>
        <taxon>Betaproteobacteria</taxon>
        <taxon>Burkholderiales</taxon>
        <taxon>Alcaligenaceae</taxon>
        <taxon>Achromobacter</taxon>
    </lineage>
</organism>
<evidence type="ECO:0000313" key="1">
    <source>
        <dbReference type="EMBL" id="WMD24017.1"/>
    </source>
</evidence>
<keyword evidence="1" id="KW-0614">Plasmid</keyword>
<dbReference type="Proteomes" id="UP001234798">
    <property type="component" value="Plasmid unnamed"/>
</dbReference>
<accession>A0ABY9ME19</accession>
<name>A0ABY9ME19_9BURK</name>
<geneLocation type="plasmid" evidence="1 2">
    <name>unnamed</name>
</geneLocation>